<dbReference type="EMBL" id="LCWF01000177">
    <property type="protein sequence ID" value="KKY15733.1"/>
    <property type="molecule type" value="Genomic_DNA"/>
</dbReference>
<keyword evidence="2 5" id="KW-0812">Transmembrane</keyword>
<dbReference type="PANTHER" id="PTHR11785">
    <property type="entry name" value="AMINO ACID TRANSPORTER"/>
    <property type="match status" value="1"/>
</dbReference>
<feature type="transmembrane region" description="Helical" evidence="5">
    <location>
        <begin position="352"/>
        <end position="373"/>
    </location>
</feature>
<comment type="subcellular location">
    <subcellularLocation>
        <location evidence="1">Membrane</location>
        <topology evidence="1">Multi-pass membrane protein</topology>
    </subcellularLocation>
</comment>
<dbReference type="GO" id="GO:0016020">
    <property type="term" value="C:membrane"/>
    <property type="evidence" value="ECO:0007669"/>
    <property type="project" value="UniProtKB-SubCell"/>
</dbReference>
<evidence type="ECO:0000313" key="6">
    <source>
        <dbReference type="EMBL" id="KKY15733.1"/>
    </source>
</evidence>
<dbReference type="InterPro" id="IPR050598">
    <property type="entry name" value="AminoAcid_Transporter"/>
</dbReference>
<gene>
    <name evidence="6" type="ORF">UCRPC4_g06169</name>
</gene>
<dbReference type="PANTHER" id="PTHR11785:SF382">
    <property type="entry name" value="LOW-AFFINITY METHIONINE PERMEASE"/>
    <property type="match status" value="1"/>
</dbReference>
<keyword evidence="3 5" id="KW-1133">Transmembrane helix</keyword>
<dbReference type="InterPro" id="IPR002293">
    <property type="entry name" value="AA/rel_permease1"/>
</dbReference>
<feature type="transmembrane region" description="Helical" evidence="5">
    <location>
        <begin position="153"/>
        <end position="174"/>
    </location>
</feature>
<feature type="transmembrane region" description="Helical" evidence="5">
    <location>
        <begin position="6"/>
        <end position="25"/>
    </location>
</feature>
<comment type="caution">
    <text evidence="6">The sequence shown here is derived from an EMBL/GenBank/DDBJ whole genome shotgun (WGS) entry which is preliminary data.</text>
</comment>
<dbReference type="Pfam" id="PF13520">
    <property type="entry name" value="AA_permease_2"/>
    <property type="match status" value="1"/>
</dbReference>
<keyword evidence="4 5" id="KW-0472">Membrane</keyword>
<reference evidence="6 7" key="1">
    <citation type="submission" date="2015-05" db="EMBL/GenBank/DDBJ databases">
        <title>Distinctive expansion of gene families associated with plant cell wall degradation and secondary metabolism in the genomes of grapevine trunk pathogens.</title>
        <authorList>
            <person name="Lawrence D.P."/>
            <person name="Travadon R."/>
            <person name="Rolshausen P.E."/>
            <person name="Baumgartner K."/>
        </authorList>
    </citation>
    <scope>NUCLEOTIDE SEQUENCE [LARGE SCALE GENOMIC DNA]</scope>
    <source>
        <strain evidence="6">UCRPC4</strain>
    </source>
</reference>
<protein>
    <submittedName>
        <fullName evidence="6">Putative high-affinity methionine permease</fullName>
    </submittedName>
</protein>
<reference evidence="6 7" key="2">
    <citation type="submission" date="2015-05" db="EMBL/GenBank/DDBJ databases">
        <authorList>
            <person name="Morales-Cruz A."/>
            <person name="Amrine K.C."/>
            <person name="Cantu D."/>
        </authorList>
    </citation>
    <scope>NUCLEOTIDE SEQUENCE [LARGE SCALE GENOMIC DNA]</scope>
    <source>
        <strain evidence="6">UCRPC4</strain>
    </source>
</reference>
<feature type="transmembrane region" description="Helical" evidence="5">
    <location>
        <begin position="399"/>
        <end position="418"/>
    </location>
</feature>
<feature type="transmembrane region" description="Helical" evidence="5">
    <location>
        <begin position="62"/>
        <end position="84"/>
    </location>
</feature>
<organism evidence="6 7">
    <name type="scientific">Phaeomoniella chlamydospora</name>
    <name type="common">Phaeoacremonium chlamydosporum</name>
    <dbReference type="NCBI Taxonomy" id="158046"/>
    <lineage>
        <taxon>Eukaryota</taxon>
        <taxon>Fungi</taxon>
        <taxon>Dikarya</taxon>
        <taxon>Ascomycota</taxon>
        <taxon>Pezizomycotina</taxon>
        <taxon>Eurotiomycetes</taxon>
        <taxon>Chaetothyriomycetidae</taxon>
        <taxon>Phaeomoniellales</taxon>
        <taxon>Phaeomoniellaceae</taxon>
        <taxon>Phaeomoniella</taxon>
    </lineage>
</organism>
<dbReference type="GO" id="GO:0015179">
    <property type="term" value="F:L-amino acid transmembrane transporter activity"/>
    <property type="evidence" value="ECO:0007669"/>
    <property type="project" value="TreeGrafter"/>
</dbReference>
<accession>A0A0G2FV10</accession>
<dbReference type="AlphaFoldDB" id="A0A0G2FV10"/>
<dbReference type="Proteomes" id="UP000053317">
    <property type="component" value="Unassembled WGS sequence"/>
</dbReference>
<sequence length="532" mass="57902">MSYVVLLGFSTPNCIVMGEYIIYAVGLQPSTWLIRTLATITITSACVMHAKFPRLGVHVINVLGVAKMIILAFVVSSGLAASVLSFPNSTKQTGGAGGLTTAQRNFSDIWAGSSSSPYAYSTALLKILYCFRGYNTANTVLSSVRRPIPTLKVAAPLALSLVAGSYILANIAYFCAVDKEEFREAGVVLAGRFLSNLFGATVGERVLPWLVIISAFGNVSATSFAQARVNQELGRDGLLPYSDFWAGNTRLNMFSSNTKTPSTLGPDTNANKIVRALRNNSIGSQTASLSPSLFLHFFISALVILLPPPGQIYTFLLEIGGYPVSIISVAVAGGLLYLQLNPHERWNSPIPARKIWVVIFFIANLGVCILPWINPGEQIQDNETSNDGNSAEQEKIFPYYAYPATGLGILVAGAYYWIWWRYLRPLIWPERPDRLDFDRESSDGDCSSDAMTLLLEDYSTFSHDLHYTGSRPIDESEIAIRTGSTIKSSVNVDGGKSTFTSPITVTFMKDHGDSDSVTLVADNEELPSPSMF</sequence>
<dbReference type="OrthoDB" id="5982228at2759"/>
<keyword evidence="7" id="KW-1185">Reference proteome</keyword>
<proteinExistence type="predicted"/>
<evidence type="ECO:0000256" key="3">
    <source>
        <dbReference type="ARBA" id="ARBA00022989"/>
    </source>
</evidence>
<evidence type="ECO:0000256" key="1">
    <source>
        <dbReference type="ARBA" id="ARBA00004141"/>
    </source>
</evidence>
<name>A0A0G2FV10_PHACM</name>
<dbReference type="Gene3D" id="1.20.1740.10">
    <property type="entry name" value="Amino acid/polyamine transporter I"/>
    <property type="match status" value="1"/>
</dbReference>
<evidence type="ECO:0000256" key="5">
    <source>
        <dbReference type="SAM" id="Phobius"/>
    </source>
</evidence>
<feature type="transmembrane region" description="Helical" evidence="5">
    <location>
        <begin position="287"/>
        <end position="307"/>
    </location>
</feature>
<evidence type="ECO:0000313" key="7">
    <source>
        <dbReference type="Proteomes" id="UP000053317"/>
    </source>
</evidence>
<feature type="transmembrane region" description="Helical" evidence="5">
    <location>
        <begin position="319"/>
        <end position="340"/>
    </location>
</feature>
<feature type="transmembrane region" description="Helical" evidence="5">
    <location>
        <begin position="32"/>
        <end position="50"/>
    </location>
</feature>
<evidence type="ECO:0000256" key="2">
    <source>
        <dbReference type="ARBA" id="ARBA00022692"/>
    </source>
</evidence>
<evidence type="ECO:0000256" key="4">
    <source>
        <dbReference type="ARBA" id="ARBA00023136"/>
    </source>
</evidence>